<dbReference type="RefSeq" id="WP_285185105.1">
    <property type="nucleotide sequence ID" value="NZ_CP126981.1"/>
</dbReference>
<gene>
    <name evidence="1" type="ORF">PT015_13450</name>
</gene>
<sequence>MTKLNFREIDDYFEPTKTRSVLDDFGDETSGIQGIVLGARMVGVSWDAIRARTGEDLYSAVAKTALPKTSELGRDQLRDQLVVSTLMFKSMLTIRMVASAILEIEAMLARYGATESDIRSTTAYLRTEDMRRRELTGVRSVRPDGLRYAAEVRKAEESRRATKRLESTVPAIRRECISALAMLGADSSVIAEAVGISRRSGSRACAQWASLKPASVDAWPVDHELIQGWDVYRRELLDIAYARVRNDLPWAERLIASAKSSYREISARGPR</sequence>
<dbReference type="EMBL" id="CP126981">
    <property type="protein sequence ID" value="WIM85942.1"/>
    <property type="molecule type" value="Genomic_DNA"/>
</dbReference>
<name>A0ABY8VUV8_9MYCO</name>
<proteinExistence type="predicted"/>
<reference evidence="1 2" key="1">
    <citation type="journal article" date="2023" name="Microbiol. Resour. Announc.">
        <title>Complete Genome Sequence of Mycobacterium wuenschmanii, a novel Nontuberculous Mycobacterium Isolated from a captive population of Amazon Milk Frogs.</title>
        <authorList>
            <person name="Hicks J."/>
            <person name="Zeineldin M."/>
            <person name="Ward H."/>
            <person name="Wuenschmann A."/>
            <person name="Camp P."/>
            <person name="Farrell D."/>
            <person name="Lehman K."/>
            <person name="Thacker T."/>
            <person name="Cuthbert E."/>
        </authorList>
    </citation>
    <scope>NUCLEOTIDE SEQUENCE [LARGE SCALE GENOMIC DNA]</scope>
    <source>
        <strain evidence="1 2">Wuenschmanii</strain>
    </source>
</reference>
<protein>
    <submittedName>
        <fullName evidence="1">Uncharacterized protein</fullName>
    </submittedName>
</protein>
<evidence type="ECO:0000313" key="1">
    <source>
        <dbReference type="EMBL" id="WIM85942.1"/>
    </source>
</evidence>
<dbReference type="Proteomes" id="UP001236585">
    <property type="component" value="Chromosome"/>
</dbReference>
<accession>A0ABY8VUV8</accession>
<keyword evidence="2" id="KW-1185">Reference proteome</keyword>
<evidence type="ECO:0000313" key="2">
    <source>
        <dbReference type="Proteomes" id="UP001236585"/>
    </source>
</evidence>
<organism evidence="1 2">
    <name type="scientific">Candidatus Mycobacterium wuenschmannii</name>
    <dbReference type="NCBI Taxonomy" id="3027808"/>
    <lineage>
        <taxon>Bacteria</taxon>
        <taxon>Bacillati</taxon>
        <taxon>Actinomycetota</taxon>
        <taxon>Actinomycetes</taxon>
        <taxon>Mycobacteriales</taxon>
        <taxon>Mycobacteriaceae</taxon>
        <taxon>Mycobacterium</taxon>
    </lineage>
</organism>